<keyword evidence="1" id="KW-0812">Transmembrane</keyword>
<dbReference type="KEGG" id="alt:ambt_10525"/>
<keyword evidence="3" id="KW-1185">Reference proteome</keyword>
<feature type="transmembrane region" description="Helical" evidence="1">
    <location>
        <begin position="6"/>
        <end position="26"/>
    </location>
</feature>
<keyword evidence="1" id="KW-0472">Membrane</keyword>
<protein>
    <submittedName>
        <fullName evidence="2">Uncharacterized protein</fullName>
    </submittedName>
</protein>
<organism evidence="2 3">
    <name type="scientific">Alteromonas naphthalenivorans</name>
    <dbReference type="NCBI Taxonomy" id="715451"/>
    <lineage>
        <taxon>Bacteria</taxon>
        <taxon>Pseudomonadati</taxon>
        <taxon>Pseudomonadota</taxon>
        <taxon>Gammaproteobacteria</taxon>
        <taxon>Alteromonadales</taxon>
        <taxon>Alteromonadaceae</taxon>
        <taxon>Alteromonas/Salinimonas group</taxon>
        <taxon>Alteromonas</taxon>
    </lineage>
</organism>
<evidence type="ECO:0000313" key="2">
    <source>
        <dbReference type="EMBL" id="AEF03629.1"/>
    </source>
</evidence>
<dbReference type="HOGENOM" id="CLU_3303692_0_0_6"/>
<name>F5ZBH2_ALTNA</name>
<dbReference type="AlphaFoldDB" id="F5ZBH2"/>
<sequence>MNNEAAYDFLIIFLRSIITATTSIIINDDRTSGKYKVVG</sequence>
<proteinExistence type="predicted"/>
<dbReference type="Proteomes" id="UP000000683">
    <property type="component" value="Chromosome"/>
</dbReference>
<gene>
    <name evidence="2" type="ordered locus">ambt_10525</name>
</gene>
<dbReference type="EMBL" id="CP002339">
    <property type="protein sequence ID" value="AEF03629.1"/>
    <property type="molecule type" value="Genomic_DNA"/>
</dbReference>
<accession>F5ZBH2</accession>
<evidence type="ECO:0000313" key="3">
    <source>
        <dbReference type="Proteomes" id="UP000000683"/>
    </source>
</evidence>
<reference evidence="2 3" key="1">
    <citation type="journal article" date="2011" name="J. Bacteriol.">
        <title>Complete genome sequence of the polycyclic aromatic hydrocarbon-degrading bacterium Alteromonas sp. strain SN2.</title>
        <authorList>
            <person name="Jin H.M."/>
            <person name="Jeong H."/>
            <person name="Moon E.J."/>
            <person name="Math R.K."/>
            <person name="Lee K."/>
            <person name="Kim H.J."/>
            <person name="Jeon C.O."/>
            <person name="Oh T.K."/>
            <person name="Kim J.F."/>
        </authorList>
    </citation>
    <scope>NUCLEOTIDE SEQUENCE [LARGE SCALE GENOMIC DNA]</scope>
    <source>
        <strain evidence="3">JCM 17741 / KACC 18427 / KCTC 11700BP / SN2</strain>
    </source>
</reference>
<evidence type="ECO:0000256" key="1">
    <source>
        <dbReference type="SAM" id="Phobius"/>
    </source>
</evidence>
<keyword evidence="1" id="KW-1133">Transmembrane helix</keyword>